<dbReference type="PANTHER" id="PTHR37315:SF1">
    <property type="entry name" value="UPF0311 PROTEIN BLR7842"/>
    <property type="match status" value="1"/>
</dbReference>
<dbReference type="PANTHER" id="PTHR37315">
    <property type="entry name" value="UPF0311 PROTEIN BLR7842"/>
    <property type="match status" value="1"/>
</dbReference>
<reference evidence="1 2" key="1">
    <citation type="journal article" date="2018" name="Sci. Rep.">
        <title>Comparative genomics provides insights into the lifestyle and reveals functional heterogeneity of dark septate endophytic fungi.</title>
        <authorList>
            <person name="Knapp D.G."/>
            <person name="Nemeth J.B."/>
            <person name="Barry K."/>
            <person name="Hainaut M."/>
            <person name="Henrissat B."/>
            <person name="Johnson J."/>
            <person name="Kuo A."/>
            <person name="Lim J.H.P."/>
            <person name="Lipzen A."/>
            <person name="Nolan M."/>
            <person name="Ohm R.A."/>
            <person name="Tamas L."/>
            <person name="Grigoriev I.V."/>
            <person name="Spatafora J.W."/>
            <person name="Nagy L.G."/>
            <person name="Kovacs G.M."/>
        </authorList>
    </citation>
    <scope>NUCLEOTIDE SEQUENCE [LARGE SCALE GENOMIC DNA]</scope>
    <source>
        <strain evidence="1 2">DSE2036</strain>
    </source>
</reference>
<keyword evidence="2" id="KW-1185">Reference proteome</keyword>
<dbReference type="Pfam" id="PF11578">
    <property type="entry name" value="DUF3237"/>
    <property type="match status" value="1"/>
</dbReference>
<proteinExistence type="predicted"/>
<dbReference type="EMBL" id="KZ805614">
    <property type="protein sequence ID" value="PVH93129.1"/>
    <property type="molecule type" value="Genomic_DNA"/>
</dbReference>
<organism evidence="1 2">
    <name type="scientific">Periconia macrospinosa</name>
    <dbReference type="NCBI Taxonomy" id="97972"/>
    <lineage>
        <taxon>Eukaryota</taxon>
        <taxon>Fungi</taxon>
        <taxon>Dikarya</taxon>
        <taxon>Ascomycota</taxon>
        <taxon>Pezizomycotina</taxon>
        <taxon>Dothideomycetes</taxon>
        <taxon>Pleosporomycetidae</taxon>
        <taxon>Pleosporales</taxon>
        <taxon>Massarineae</taxon>
        <taxon>Periconiaceae</taxon>
        <taxon>Periconia</taxon>
    </lineage>
</organism>
<accession>A0A2V1D7J6</accession>
<protein>
    <submittedName>
        <fullName evidence="1">Uncharacterized protein</fullName>
    </submittedName>
</protein>
<dbReference type="AlphaFoldDB" id="A0A2V1D7J6"/>
<evidence type="ECO:0000313" key="2">
    <source>
        <dbReference type="Proteomes" id="UP000244855"/>
    </source>
</evidence>
<dbReference type="Gene3D" id="2.40.160.20">
    <property type="match status" value="1"/>
</dbReference>
<name>A0A2V1D7J6_9PLEO</name>
<dbReference type="Proteomes" id="UP000244855">
    <property type="component" value="Unassembled WGS sequence"/>
</dbReference>
<dbReference type="InterPro" id="IPR020915">
    <property type="entry name" value="UPF0311"/>
</dbReference>
<dbReference type="OrthoDB" id="2544694at2759"/>
<sequence>MPKLEQHFVVRGYLGKELIQFKNVKTGPTRTIIDVTGGFVKGQDLDAQIIGGGDWLLINPAAETAHLNVRIQGRTSSGTSIYIHYPGTMKLDEASQKVLSGAPDAKSTASGDHYWFTTPRMETDDEAWKWIEHVTWVAQGHWIVEGEGEDMKAAVEYEVYLVTN</sequence>
<evidence type="ECO:0000313" key="1">
    <source>
        <dbReference type="EMBL" id="PVH93129.1"/>
    </source>
</evidence>
<dbReference type="STRING" id="97972.A0A2V1D7J6"/>
<gene>
    <name evidence="1" type="ORF">DM02DRAFT_249440</name>
</gene>